<organism evidence="6 7">
    <name type="scientific">Rhodotorula taiwanensis</name>
    <dbReference type="NCBI Taxonomy" id="741276"/>
    <lineage>
        <taxon>Eukaryota</taxon>
        <taxon>Fungi</taxon>
        <taxon>Dikarya</taxon>
        <taxon>Basidiomycota</taxon>
        <taxon>Pucciniomycotina</taxon>
        <taxon>Microbotryomycetes</taxon>
        <taxon>Sporidiobolales</taxon>
        <taxon>Sporidiobolaceae</taxon>
        <taxon>Rhodotorula</taxon>
    </lineage>
</organism>
<sequence>MKGLLPLYVTVDTARALLTYALLHSGVKLSPTAISLGSEALKLAVASIAIGWAGGRGAGAKQSGFLSRIALTAEGGSSRGGVAAYLKYAVPAALFLANNVMYLGALSYVTPALLQTCVLSKLPLTALLHHIAVMPRRGKEMWLSLACLSLGLILAGSPDALWDSQQRSKITFRDLITGPVIGLTIGVVSACSSIWTELVFREQVEFWTAQFWLYLWGTVLAGLAHLASHAIALAPPSSGKVQQQVAKSSAWPFIAVVLITACSGLSVAAILKQRDNLVKLVGSSLCITTLYVLQHVCFPLAEEVESRAVIGIGILTVSTWAYNYYKDQPNQDGGQTAEPALYTALQLDSGKPEDGSNLDGRPVARGEYANATEPSAIPRPTLFRLLLCGVIISLLAAVPPFLPRPARSIERDFTSFFSPRHIYPADWSKVSVRESQRCVMDAFQDGLEPDRHPSLLADWEERIVHSACPVYPVPDSGLTFHARWRDGTEEAHDFATDTFLASQRLRAGHRLIWWYEANGSSPASGPDEAFRARYLASESPFTPFVEARPLKLDDLARGTCAEESLKQPTSHELLRDLGRNLVLARYGGIWVGDETILLRDLTPLIRTGPLVPGLSDGTSPVDDLLLYGPAWSGLGERILALACKSFLSSDPARNLRGVHETCLRDPRCGVKPFPMQWATGSLVSEDCEPVEEAIFPSDEAETRPAPAHLHGIFAWRARVQSRSGEDPCWKAGSGSALAAIRARTAEILETMPLGLGVDLFPGPGFIDTRHELE</sequence>
<evidence type="ECO:0000256" key="1">
    <source>
        <dbReference type="ARBA" id="ARBA00004141"/>
    </source>
</evidence>
<proteinExistence type="predicted"/>
<accession>A0A2S5BFG1</accession>
<reference evidence="6 7" key="1">
    <citation type="journal article" date="2018" name="Front. Microbiol.">
        <title>Prospects for Fungal Bioremediation of Acidic Radioactive Waste Sites: Characterization and Genome Sequence of Rhodotorula taiwanensis MD1149.</title>
        <authorList>
            <person name="Tkavc R."/>
            <person name="Matrosova V.Y."/>
            <person name="Grichenko O.E."/>
            <person name="Gostincar C."/>
            <person name="Volpe R.P."/>
            <person name="Klimenkova P."/>
            <person name="Gaidamakova E.K."/>
            <person name="Zhou C.E."/>
            <person name="Stewart B.J."/>
            <person name="Lyman M.G."/>
            <person name="Malfatti S.A."/>
            <person name="Rubinfeld B."/>
            <person name="Courtot M."/>
            <person name="Singh J."/>
            <person name="Dalgard C.L."/>
            <person name="Hamilton T."/>
            <person name="Frey K.G."/>
            <person name="Gunde-Cimerman N."/>
            <person name="Dugan L."/>
            <person name="Daly M.J."/>
        </authorList>
    </citation>
    <scope>NUCLEOTIDE SEQUENCE [LARGE SCALE GENOMIC DNA]</scope>
    <source>
        <strain evidence="6 7">MD1149</strain>
    </source>
</reference>
<dbReference type="Pfam" id="PF04142">
    <property type="entry name" value="Nuc_sug_transp"/>
    <property type="match status" value="1"/>
</dbReference>
<evidence type="ECO:0000256" key="2">
    <source>
        <dbReference type="ARBA" id="ARBA00022692"/>
    </source>
</evidence>
<dbReference type="Proteomes" id="UP000237144">
    <property type="component" value="Unassembled WGS sequence"/>
</dbReference>
<dbReference type="GO" id="GO:0000139">
    <property type="term" value="C:Golgi membrane"/>
    <property type="evidence" value="ECO:0007669"/>
    <property type="project" value="InterPro"/>
</dbReference>
<keyword evidence="4 5" id="KW-0472">Membrane</keyword>
<evidence type="ECO:0000256" key="5">
    <source>
        <dbReference type="SAM" id="Phobius"/>
    </source>
</evidence>
<comment type="subcellular location">
    <subcellularLocation>
        <location evidence="1">Membrane</location>
        <topology evidence="1">Multi-pass membrane protein</topology>
    </subcellularLocation>
</comment>
<dbReference type="InterPro" id="IPR007271">
    <property type="entry name" value="Nuc_sug_transpt"/>
</dbReference>
<feature type="transmembrane region" description="Helical" evidence="5">
    <location>
        <begin position="382"/>
        <end position="402"/>
    </location>
</feature>
<evidence type="ECO:0000256" key="3">
    <source>
        <dbReference type="ARBA" id="ARBA00022989"/>
    </source>
</evidence>
<protein>
    <submittedName>
        <fullName evidence="6">Uncharacterized protein</fullName>
    </submittedName>
</protein>
<dbReference type="EMBL" id="PJQD01000014">
    <property type="protein sequence ID" value="POY75483.1"/>
    <property type="molecule type" value="Genomic_DNA"/>
</dbReference>
<dbReference type="PANTHER" id="PTHR10231">
    <property type="entry name" value="NUCLEOTIDE-SUGAR TRANSMEMBRANE TRANSPORTER"/>
    <property type="match status" value="1"/>
</dbReference>
<evidence type="ECO:0000313" key="7">
    <source>
        <dbReference type="Proteomes" id="UP000237144"/>
    </source>
</evidence>
<feature type="transmembrane region" description="Helical" evidence="5">
    <location>
        <begin position="180"/>
        <end position="200"/>
    </location>
</feature>
<dbReference type="STRING" id="741276.A0A2S5BFG1"/>
<feature type="transmembrane region" description="Helical" evidence="5">
    <location>
        <begin position="251"/>
        <end position="271"/>
    </location>
</feature>
<feature type="transmembrane region" description="Helical" evidence="5">
    <location>
        <begin position="307"/>
        <end position="325"/>
    </location>
</feature>
<evidence type="ECO:0000313" key="6">
    <source>
        <dbReference type="EMBL" id="POY75483.1"/>
    </source>
</evidence>
<name>A0A2S5BFG1_9BASI</name>
<keyword evidence="7" id="KW-1185">Reference proteome</keyword>
<feature type="transmembrane region" description="Helical" evidence="5">
    <location>
        <begin position="280"/>
        <end position="301"/>
    </location>
</feature>
<keyword evidence="3 5" id="KW-1133">Transmembrane helix</keyword>
<keyword evidence="2 5" id="KW-0812">Transmembrane</keyword>
<evidence type="ECO:0000256" key="4">
    <source>
        <dbReference type="ARBA" id="ARBA00023136"/>
    </source>
</evidence>
<gene>
    <name evidence="6" type="ORF">BMF94_1385</name>
</gene>
<dbReference type="OrthoDB" id="409543at2759"/>
<dbReference type="GO" id="GO:0015165">
    <property type="term" value="F:pyrimidine nucleotide-sugar transmembrane transporter activity"/>
    <property type="evidence" value="ECO:0007669"/>
    <property type="project" value="InterPro"/>
</dbReference>
<feature type="transmembrane region" description="Helical" evidence="5">
    <location>
        <begin position="212"/>
        <end position="231"/>
    </location>
</feature>
<feature type="transmembrane region" description="Helical" evidence="5">
    <location>
        <begin position="141"/>
        <end position="160"/>
    </location>
</feature>
<dbReference type="AlphaFoldDB" id="A0A2S5BFG1"/>
<comment type="caution">
    <text evidence="6">The sequence shown here is derived from an EMBL/GenBank/DDBJ whole genome shotgun (WGS) entry which is preliminary data.</text>
</comment>